<dbReference type="Proteomes" id="UP000053989">
    <property type="component" value="Unassembled WGS sequence"/>
</dbReference>
<gene>
    <name evidence="1" type="ORF">SCLCIDRAFT_608317</name>
</gene>
<reference evidence="2" key="2">
    <citation type="submission" date="2015-01" db="EMBL/GenBank/DDBJ databases">
        <title>Evolutionary Origins and Diversification of the Mycorrhizal Mutualists.</title>
        <authorList>
            <consortium name="DOE Joint Genome Institute"/>
            <consortium name="Mycorrhizal Genomics Consortium"/>
            <person name="Kohler A."/>
            <person name="Kuo A."/>
            <person name="Nagy L.G."/>
            <person name="Floudas D."/>
            <person name="Copeland A."/>
            <person name="Barry K.W."/>
            <person name="Cichocki N."/>
            <person name="Veneault-Fourrey C."/>
            <person name="LaButti K."/>
            <person name="Lindquist E.A."/>
            <person name="Lipzen A."/>
            <person name="Lundell T."/>
            <person name="Morin E."/>
            <person name="Murat C."/>
            <person name="Riley R."/>
            <person name="Ohm R."/>
            <person name="Sun H."/>
            <person name="Tunlid A."/>
            <person name="Henrissat B."/>
            <person name="Grigoriev I.V."/>
            <person name="Hibbett D.S."/>
            <person name="Martin F."/>
        </authorList>
    </citation>
    <scope>NUCLEOTIDE SEQUENCE [LARGE SCALE GENOMIC DNA]</scope>
    <source>
        <strain evidence="2">Foug A</strain>
    </source>
</reference>
<reference evidence="1 2" key="1">
    <citation type="submission" date="2014-04" db="EMBL/GenBank/DDBJ databases">
        <authorList>
            <consortium name="DOE Joint Genome Institute"/>
            <person name="Kuo A."/>
            <person name="Kohler A."/>
            <person name="Nagy L.G."/>
            <person name="Floudas D."/>
            <person name="Copeland A."/>
            <person name="Barry K.W."/>
            <person name="Cichocki N."/>
            <person name="Veneault-Fourrey C."/>
            <person name="LaButti K."/>
            <person name="Lindquist E.A."/>
            <person name="Lipzen A."/>
            <person name="Lundell T."/>
            <person name="Morin E."/>
            <person name="Murat C."/>
            <person name="Sun H."/>
            <person name="Tunlid A."/>
            <person name="Henrissat B."/>
            <person name="Grigoriev I.V."/>
            <person name="Hibbett D.S."/>
            <person name="Martin F."/>
            <person name="Nordberg H.P."/>
            <person name="Cantor M.N."/>
            <person name="Hua S.X."/>
        </authorList>
    </citation>
    <scope>NUCLEOTIDE SEQUENCE [LARGE SCALE GENOMIC DNA]</scope>
    <source>
        <strain evidence="1 2">Foug A</strain>
    </source>
</reference>
<dbReference type="AlphaFoldDB" id="A0A0C2ZSN2"/>
<dbReference type="HOGENOM" id="CLU_2279138_0_0_1"/>
<evidence type="ECO:0000313" key="1">
    <source>
        <dbReference type="EMBL" id="KIM64533.1"/>
    </source>
</evidence>
<dbReference type="InParanoid" id="A0A0C2ZSN2"/>
<protein>
    <submittedName>
        <fullName evidence="1">Uncharacterized protein</fullName>
    </submittedName>
</protein>
<organism evidence="1 2">
    <name type="scientific">Scleroderma citrinum Foug A</name>
    <dbReference type="NCBI Taxonomy" id="1036808"/>
    <lineage>
        <taxon>Eukaryota</taxon>
        <taxon>Fungi</taxon>
        <taxon>Dikarya</taxon>
        <taxon>Basidiomycota</taxon>
        <taxon>Agaricomycotina</taxon>
        <taxon>Agaricomycetes</taxon>
        <taxon>Agaricomycetidae</taxon>
        <taxon>Boletales</taxon>
        <taxon>Sclerodermatineae</taxon>
        <taxon>Sclerodermataceae</taxon>
        <taxon>Scleroderma</taxon>
    </lineage>
</organism>
<evidence type="ECO:0000313" key="2">
    <source>
        <dbReference type="Proteomes" id="UP000053989"/>
    </source>
</evidence>
<sequence>MSQSAHALIRFSHLHPRELMSSQAMPNANNAMPGSRLRSTYVFGANRKRGVSPVCPTTSVIKGSHKLAYNYTYTNMQILHQKKSSFPYADQRLERNRFSSTL</sequence>
<name>A0A0C2ZSN2_9AGAM</name>
<proteinExistence type="predicted"/>
<keyword evidence="2" id="KW-1185">Reference proteome</keyword>
<accession>A0A0C2ZSN2</accession>
<dbReference type="EMBL" id="KN822027">
    <property type="protein sequence ID" value="KIM64533.1"/>
    <property type="molecule type" value="Genomic_DNA"/>
</dbReference>